<dbReference type="HOGENOM" id="CLU_078575_3_1_1"/>
<name>A0A067Q6V2_9AGAM</name>
<evidence type="ECO:0000313" key="1">
    <source>
        <dbReference type="EMBL" id="KDQ59217.1"/>
    </source>
</evidence>
<dbReference type="EMBL" id="KL197716">
    <property type="protein sequence ID" value="KDQ59217.1"/>
    <property type="molecule type" value="Genomic_DNA"/>
</dbReference>
<organism evidence="1 2">
    <name type="scientific">Jaapia argillacea MUCL 33604</name>
    <dbReference type="NCBI Taxonomy" id="933084"/>
    <lineage>
        <taxon>Eukaryota</taxon>
        <taxon>Fungi</taxon>
        <taxon>Dikarya</taxon>
        <taxon>Basidiomycota</taxon>
        <taxon>Agaricomycotina</taxon>
        <taxon>Agaricomycetes</taxon>
        <taxon>Agaricomycetidae</taxon>
        <taxon>Jaapiales</taxon>
        <taxon>Jaapiaceae</taxon>
        <taxon>Jaapia</taxon>
    </lineage>
</organism>
<reference evidence="2" key="1">
    <citation type="journal article" date="2014" name="Proc. Natl. Acad. Sci. U.S.A.">
        <title>Extensive sampling of basidiomycete genomes demonstrates inadequacy of the white-rot/brown-rot paradigm for wood decay fungi.</title>
        <authorList>
            <person name="Riley R."/>
            <person name="Salamov A.A."/>
            <person name="Brown D.W."/>
            <person name="Nagy L.G."/>
            <person name="Floudas D."/>
            <person name="Held B.W."/>
            <person name="Levasseur A."/>
            <person name="Lombard V."/>
            <person name="Morin E."/>
            <person name="Otillar R."/>
            <person name="Lindquist E.A."/>
            <person name="Sun H."/>
            <person name="LaButti K.M."/>
            <person name="Schmutz J."/>
            <person name="Jabbour D."/>
            <person name="Luo H."/>
            <person name="Baker S.E."/>
            <person name="Pisabarro A.G."/>
            <person name="Walton J.D."/>
            <person name="Blanchette R.A."/>
            <person name="Henrissat B."/>
            <person name="Martin F."/>
            <person name="Cullen D."/>
            <person name="Hibbett D.S."/>
            <person name="Grigoriev I.V."/>
        </authorList>
    </citation>
    <scope>NUCLEOTIDE SEQUENCE [LARGE SCALE GENOMIC DNA]</scope>
    <source>
        <strain evidence="2">MUCL 33604</strain>
    </source>
</reference>
<dbReference type="Proteomes" id="UP000027265">
    <property type="component" value="Unassembled WGS sequence"/>
</dbReference>
<proteinExistence type="predicted"/>
<keyword evidence="2" id="KW-1185">Reference proteome</keyword>
<gene>
    <name evidence="1" type="ORF">JAAARDRAFT_128187</name>
</gene>
<dbReference type="InParanoid" id="A0A067Q6V2"/>
<dbReference type="AlphaFoldDB" id="A0A067Q6V2"/>
<dbReference type="OrthoDB" id="2741429at2759"/>
<protein>
    <submittedName>
        <fullName evidence="1">Uncharacterized protein</fullName>
    </submittedName>
</protein>
<feature type="non-terminal residue" evidence="1">
    <location>
        <position position="168"/>
    </location>
</feature>
<dbReference type="Pfam" id="PF14223">
    <property type="entry name" value="Retrotran_gag_2"/>
    <property type="match status" value="1"/>
</dbReference>
<accession>A0A067Q6V2</accession>
<evidence type="ECO:0000313" key="2">
    <source>
        <dbReference type="Proteomes" id="UP000027265"/>
    </source>
</evidence>
<dbReference type="STRING" id="933084.A0A067Q6V2"/>
<sequence>MSNNTITFSDSKDPIYTIPKLNPKGTNWIVYKTRLTVAFSVRKLIGHLDGMDVMLAHPLPNVDIKTAMLTEAQEKLHHAWLVCFQAWMDKENIARQALVMTLDNPTLMKVHQKGSVAAMWAAITKVYEDKTKVVISDMKMCMHQLKCAENGDLQTHFDKLQTLYEQLA</sequence>